<sequence length="126" mass="14119">MGAETGAICVARSFRDLLIIVLIVNSICTSIVLCFNHPLQQIFLILCTPIRSSSFKIITTKSILIASGVKNQYLVHFTTVQIARILNCLFNLHKECAELPLEINHPYDRKHPLALFATTTYSSPEM</sequence>
<keyword evidence="1" id="KW-0812">Transmembrane</keyword>
<dbReference type="AlphaFoldDB" id="A0A5D2RCF8"/>
<protein>
    <submittedName>
        <fullName evidence="2">Uncharacterized protein</fullName>
    </submittedName>
</protein>
<evidence type="ECO:0000256" key="1">
    <source>
        <dbReference type="SAM" id="Phobius"/>
    </source>
</evidence>
<evidence type="ECO:0000313" key="3">
    <source>
        <dbReference type="Proteomes" id="UP000322667"/>
    </source>
</evidence>
<feature type="transmembrane region" description="Helical" evidence="1">
    <location>
        <begin position="17"/>
        <end position="35"/>
    </location>
</feature>
<dbReference type="InterPro" id="IPR046349">
    <property type="entry name" value="C1-like_sf"/>
</dbReference>
<organism evidence="2 3">
    <name type="scientific">Gossypium tomentosum</name>
    <name type="common">Hawaiian cotton</name>
    <name type="synonym">Gossypium sandvicense</name>
    <dbReference type="NCBI Taxonomy" id="34277"/>
    <lineage>
        <taxon>Eukaryota</taxon>
        <taxon>Viridiplantae</taxon>
        <taxon>Streptophyta</taxon>
        <taxon>Embryophyta</taxon>
        <taxon>Tracheophyta</taxon>
        <taxon>Spermatophyta</taxon>
        <taxon>Magnoliopsida</taxon>
        <taxon>eudicotyledons</taxon>
        <taxon>Gunneridae</taxon>
        <taxon>Pentapetalae</taxon>
        <taxon>rosids</taxon>
        <taxon>malvids</taxon>
        <taxon>Malvales</taxon>
        <taxon>Malvaceae</taxon>
        <taxon>Malvoideae</taxon>
        <taxon>Gossypium</taxon>
    </lineage>
</organism>
<evidence type="ECO:0000313" key="2">
    <source>
        <dbReference type="EMBL" id="TYI38511.1"/>
    </source>
</evidence>
<dbReference type="EMBL" id="CM017611">
    <property type="protein sequence ID" value="TYI38511.1"/>
    <property type="molecule type" value="Genomic_DNA"/>
</dbReference>
<gene>
    <name evidence="2" type="ORF">ES332_A02G032800v1</name>
</gene>
<accession>A0A5D2RCF8</accession>
<dbReference type="Proteomes" id="UP000322667">
    <property type="component" value="Chromosome A02"/>
</dbReference>
<keyword evidence="1" id="KW-0472">Membrane</keyword>
<keyword evidence="3" id="KW-1185">Reference proteome</keyword>
<name>A0A5D2RCF8_GOSTO</name>
<keyword evidence="1" id="KW-1133">Transmembrane helix</keyword>
<reference evidence="2 3" key="1">
    <citation type="submission" date="2019-07" db="EMBL/GenBank/DDBJ databases">
        <title>WGS assembly of Gossypium tomentosum.</title>
        <authorList>
            <person name="Chen Z.J."/>
            <person name="Sreedasyam A."/>
            <person name="Ando A."/>
            <person name="Song Q."/>
            <person name="De L."/>
            <person name="Hulse-Kemp A."/>
            <person name="Ding M."/>
            <person name="Ye W."/>
            <person name="Kirkbride R."/>
            <person name="Jenkins J."/>
            <person name="Plott C."/>
            <person name="Lovell J."/>
            <person name="Lin Y.-M."/>
            <person name="Vaughn R."/>
            <person name="Liu B."/>
            <person name="Li W."/>
            <person name="Simpson S."/>
            <person name="Scheffler B."/>
            <person name="Saski C."/>
            <person name="Grover C."/>
            <person name="Hu G."/>
            <person name="Conover J."/>
            <person name="Carlson J."/>
            <person name="Shu S."/>
            <person name="Boston L."/>
            <person name="Williams M."/>
            <person name="Peterson D."/>
            <person name="Mcgee K."/>
            <person name="Jones D."/>
            <person name="Wendel J."/>
            <person name="Stelly D."/>
            <person name="Grimwood J."/>
            <person name="Schmutz J."/>
        </authorList>
    </citation>
    <scope>NUCLEOTIDE SEQUENCE [LARGE SCALE GENOMIC DNA]</scope>
    <source>
        <strain evidence="2">7179.01</strain>
    </source>
</reference>
<proteinExistence type="predicted"/>
<dbReference type="SUPFAM" id="SSF57889">
    <property type="entry name" value="Cysteine-rich domain"/>
    <property type="match status" value="1"/>
</dbReference>